<dbReference type="Proteomes" id="UP000294739">
    <property type="component" value="Unassembled WGS sequence"/>
</dbReference>
<comment type="subcellular location">
    <subcellularLocation>
        <location evidence="1">Cell envelope</location>
    </subcellularLocation>
</comment>
<dbReference type="PROSITE" id="PS51257">
    <property type="entry name" value="PROKAR_LIPOPROTEIN"/>
    <property type="match status" value="1"/>
</dbReference>
<comment type="caution">
    <text evidence="6">The sequence shown here is derived from an EMBL/GenBank/DDBJ whole genome shotgun (WGS) entry which is preliminary data.</text>
</comment>
<organism evidence="6 7">
    <name type="scientific">Jiangella asiatica</name>
    <dbReference type="NCBI Taxonomy" id="2530372"/>
    <lineage>
        <taxon>Bacteria</taxon>
        <taxon>Bacillati</taxon>
        <taxon>Actinomycetota</taxon>
        <taxon>Actinomycetes</taxon>
        <taxon>Jiangellales</taxon>
        <taxon>Jiangellaceae</taxon>
        <taxon>Jiangella</taxon>
    </lineage>
</organism>
<sequence>MSRTIRALTALCGTAALFAVAACGTESDVPESAGGSAQPDEGTECAGADGEYLIGMSQANVAEPYRQQMDDDIEAAAAEVDQFEVVFADAAQDNAKQVADVENFLTQGIDLLIISPNEAAPLTAVVERAYNEGIPVIVLDRKIEGDSYTQFIGADNTEIGRAAGEYVATELLPDGGSVVELKGLPGSTPAQERADGFRAGIAANPNIEIIAEGVGDWLREKGQSQFEAILQAQQAIDVVYAHNDPMAEGAYLAAQAASRQSEMSFIGIDALPIPSGGIKAVEEGRLSATFVYPTGGKEAIATAEEILVQCAEVDKEQILETELITVENAAEIYARNATQ</sequence>
<evidence type="ECO:0000313" key="7">
    <source>
        <dbReference type="Proteomes" id="UP000294739"/>
    </source>
</evidence>
<evidence type="ECO:0000256" key="2">
    <source>
        <dbReference type="ARBA" id="ARBA00007639"/>
    </source>
</evidence>
<proteinExistence type="inferred from homology"/>
<reference evidence="6 7" key="1">
    <citation type="submission" date="2019-03" db="EMBL/GenBank/DDBJ databases">
        <title>Draft genome sequences of novel Actinobacteria.</title>
        <authorList>
            <person name="Sahin N."/>
            <person name="Ay H."/>
            <person name="Saygin H."/>
        </authorList>
    </citation>
    <scope>NUCLEOTIDE SEQUENCE [LARGE SCALE GENOMIC DNA]</scope>
    <source>
        <strain evidence="6 7">5K138</strain>
    </source>
</reference>
<dbReference type="InterPro" id="IPR025997">
    <property type="entry name" value="SBP_2_dom"/>
</dbReference>
<feature type="signal peptide" evidence="4">
    <location>
        <begin position="1"/>
        <end position="21"/>
    </location>
</feature>
<dbReference type="RefSeq" id="WP_131895339.1">
    <property type="nucleotide sequence ID" value="NZ_SMKZ01000017.1"/>
</dbReference>
<comment type="similarity">
    <text evidence="2">Belongs to the bacterial solute-binding protein 2 family.</text>
</comment>
<dbReference type="InParanoid" id="A0A4R5DCE3"/>
<keyword evidence="7" id="KW-1185">Reference proteome</keyword>
<dbReference type="SUPFAM" id="SSF53822">
    <property type="entry name" value="Periplasmic binding protein-like I"/>
    <property type="match status" value="1"/>
</dbReference>
<evidence type="ECO:0000256" key="3">
    <source>
        <dbReference type="ARBA" id="ARBA00022729"/>
    </source>
</evidence>
<protein>
    <submittedName>
        <fullName evidence="6">ABC transporter substrate-binding protein</fullName>
    </submittedName>
</protein>
<gene>
    <name evidence="6" type="ORF">E1269_13640</name>
</gene>
<dbReference type="Pfam" id="PF13407">
    <property type="entry name" value="Peripla_BP_4"/>
    <property type="match status" value="1"/>
</dbReference>
<dbReference type="AlphaFoldDB" id="A0A4R5DCE3"/>
<feature type="chain" id="PRO_5020269811" evidence="4">
    <location>
        <begin position="22"/>
        <end position="339"/>
    </location>
</feature>
<dbReference type="Gene3D" id="3.40.50.2300">
    <property type="match status" value="2"/>
</dbReference>
<evidence type="ECO:0000259" key="5">
    <source>
        <dbReference type="Pfam" id="PF13407"/>
    </source>
</evidence>
<dbReference type="GO" id="GO:0030313">
    <property type="term" value="C:cell envelope"/>
    <property type="evidence" value="ECO:0007669"/>
    <property type="project" value="UniProtKB-SubCell"/>
</dbReference>
<keyword evidence="3 4" id="KW-0732">Signal</keyword>
<dbReference type="EMBL" id="SMKZ01000017">
    <property type="protein sequence ID" value="TDE09670.1"/>
    <property type="molecule type" value="Genomic_DNA"/>
</dbReference>
<evidence type="ECO:0000256" key="1">
    <source>
        <dbReference type="ARBA" id="ARBA00004196"/>
    </source>
</evidence>
<accession>A0A4R5DCE3</accession>
<dbReference type="CDD" id="cd06308">
    <property type="entry name" value="PBP1_sensor_kinase-like"/>
    <property type="match status" value="1"/>
</dbReference>
<evidence type="ECO:0000313" key="6">
    <source>
        <dbReference type="EMBL" id="TDE09670.1"/>
    </source>
</evidence>
<dbReference type="PANTHER" id="PTHR46847:SF3">
    <property type="entry name" value="GALACTOFURANOSE-BINDING PROTEIN YTFQ"/>
    <property type="match status" value="1"/>
</dbReference>
<feature type="domain" description="Periplasmic binding protein" evidence="5">
    <location>
        <begin position="54"/>
        <end position="303"/>
    </location>
</feature>
<dbReference type="OrthoDB" id="9813037at2"/>
<dbReference type="InterPro" id="IPR028082">
    <property type="entry name" value="Peripla_BP_I"/>
</dbReference>
<dbReference type="PANTHER" id="PTHR46847">
    <property type="entry name" value="D-ALLOSE-BINDING PERIPLASMIC PROTEIN-RELATED"/>
    <property type="match status" value="1"/>
</dbReference>
<evidence type="ECO:0000256" key="4">
    <source>
        <dbReference type="SAM" id="SignalP"/>
    </source>
</evidence>
<name>A0A4R5DCE3_9ACTN</name>
<dbReference type="GO" id="GO:0030246">
    <property type="term" value="F:carbohydrate binding"/>
    <property type="evidence" value="ECO:0007669"/>
    <property type="project" value="UniProtKB-ARBA"/>
</dbReference>